<evidence type="ECO:0000256" key="1">
    <source>
        <dbReference type="ARBA" id="ARBA00001974"/>
    </source>
</evidence>
<evidence type="ECO:0000259" key="10">
    <source>
        <dbReference type="Pfam" id="PF02771"/>
    </source>
</evidence>
<protein>
    <submittedName>
        <fullName evidence="11">Acyl-CoA dehydrogenase</fullName>
    </submittedName>
</protein>
<evidence type="ECO:0000313" key="12">
    <source>
        <dbReference type="Proteomes" id="UP000322139"/>
    </source>
</evidence>
<accession>A0A5D4R3T3</accession>
<proteinExistence type="inferred from homology"/>
<dbReference type="InterPro" id="IPR037069">
    <property type="entry name" value="AcylCoA_DH/ox_N_sf"/>
</dbReference>
<dbReference type="EMBL" id="VTER01000012">
    <property type="protein sequence ID" value="TYS44298.1"/>
    <property type="molecule type" value="Genomic_DNA"/>
</dbReference>
<evidence type="ECO:0000259" key="8">
    <source>
        <dbReference type="Pfam" id="PF00441"/>
    </source>
</evidence>
<evidence type="ECO:0000256" key="2">
    <source>
        <dbReference type="ARBA" id="ARBA00009347"/>
    </source>
</evidence>
<dbReference type="PIRSF" id="PIRSF016578">
    <property type="entry name" value="HsaA"/>
    <property type="match status" value="1"/>
</dbReference>
<sequence>MNFELTAEQNMILKMIREFADEEVAPGALERDRTKEFPKEIFNKLSEMGVMGLPFPEEYGGGGADTVSFAIVTEELSRACGSTGITYSAHISLGGAPLYLFGTEEQKQQYLVPICTGESFGAFGLTEPNAGSDAGGTRTSAVENDGEFIINGSKCYITNASYAKHLAITAVTGGSGADKEISAIIVPTDAEGFKVIDNYEKMGLNASNTTELVMEDVRVPTEHLLGRKGEGFKQFLITLDGGRIGIGAMAVGIAQAAYEKALQYAKERTQFGRSLSQFQAIQFKLADMAMKIELARNMVYKAAWLKDQGKPFTKESSMCKLYASEICMEVADQAVQIHGGYGYMKDYHVERYMRDGKLTEIGEGTSEIQRMVIARQIGC</sequence>
<dbReference type="PROSITE" id="PS00073">
    <property type="entry name" value="ACYL_COA_DH_2"/>
    <property type="match status" value="1"/>
</dbReference>
<dbReference type="GO" id="GO:0050660">
    <property type="term" value="F:flavin adenine dinucleotide binding"/>
    <property type="evidence" value="ECO:0007669"/>
    <property type="project" value="InterPro"/>
</dbReference>
<dbReference type="SUPFAM" id="SSF56645">
    <property type="entry name" value="Acyl-CoA dehydrogenase NM domain-like"/>
    <property type="match status" value="1"/>
</dbReference>
<dbReference type="SUPFAM" id="SSF47203">
    <property type="entry name" value="Acyl-CoA dehydrogenase C-terminal domain-like"/>
    <property type="match status" value="1"/>
</dbReference>
<comment type="catalytic activity">
    <reaction evidence="6">
        <text>a 2,3-saturated acyl-CoA + A = a 2,3-dehydroacyl-CoA + AH2</text>
        <dbReference type="Rhea" id="RHEA:48608"/>
        <dbReference type="ChEBI" id="CHEBI:13193"/>
        <dbReference type="ChEBI" id="CHEBI:17499"/>
        <dbReference type="ChEBI" id="CHEBI:60015"/>
        <dbReference type="ChEBI" id="CHEBI:65111"/>
    </reaction>
</comment>
<dbReference type="Gene3D" id="2.40.110.10">
    <property type="entry name" value="Butyryl-CoA Dehydrogenase, subunit A, domain 2"/>
    <property type="match status" value="1"/>
</dbReference>
<dbReference type="InterPro" id="IPR036250">
    <property type="entry name" value="AcylCo_DH-like_C"/>
</dbReference>
<evidence type="ECO:0000259" key="9">
    <source>
        <dbReference type="Pfam" id="PF02770"/>
    </source>
</evidence>
<dbReference type="Pfam" id="PF02771">
    <property type="entry name" value="Acyl-CoA_dh_N"/>
    <property type="match status" value="1"/>
</dbReference>
<evidence type="ECO:0000256" key="3">
    <source>
        <dbReference type="ARBA" id="ARBA00022630"/>
    </source>
</evidence>
<organism evidence="11 12">
    <name type="scientific">Bacillus infantis</name>
    <dbReference type="NCBI Taxonomy" id="324767"/>
    <lineage>
        <taxon>Bacteria</taxon>
        <taxon>Bacillati</taxon>
        <taxon>Bacillota</taxon>
        <taxon>Bacilli</taxon>
        <taxon>Bacillales</taxon>
        <taxon>Bacillaceae</taxon>
        <taxon>Bacillus</taxon>
    </lineage>
</organism>
<dbReference type="PANTHER" id="PTHR43884">
    <property type="entry name" value="ACYL-COA DEHYDROGENASE"/>
    <property type="match status" value="1"/>
</dbReference>
<evidence type="ECO:0000256" key="5">
    <source>
        <dbReference type="ARBA" id="ARBA00023002"/>
    </source>
</evidence>
<dbReference type="Proteomes" id="UP000322139">
    <property type="component" value="Unassembled WGS sequence"/>
</dbReference>
<feature type="domain" description="Acyl-CoA dehydrogenase/oxidase C-terminal" evidence="8">
    <location>
        <begin position="229"/>
        <end position="377"/>
    </location>
</feature>
<dbReference type="PROSITE" id="PS00072">
    <property type="entry name" value="ACYL_COA_DH_1"/>
    <property type="match status" value="1"/>
</dbReference>
<dbReference type="InterPro" id="IPR009100">
    <property type="entry name" value="AcylCoA_DH/oxidase_NM_dom_sf"/>
</dbReference>
<dbReference type="InterPro" id="IPR006089">
    <property type="entry name" value="Acyl-CoA_DH_CS"/>
</dbReference>
<dbReference type="InterPro" id="IPR013786">
    <property type="entry name" value="AcylCoA_DH/ox_N"/>
</dbReference>
<name>A0A5D4R3T3_9BACI</name>
<dbReference type="InterPro" id="IPR006091">
    <property type="entry name" value="Acyl-CoA_Oxase/DH_mid-dom"/>
</dbReference>
<reference evidence="11 12" key="1">
    <citation type="submission" date="2019-08" db="EMBL/GenBank/DDBJ databases">
        <title>Bacillus genomes from the desert of Cuatro Cienegas, Coahuila.</title>
        <authorList>
            <person name="Olmedo-Alvarez G."/>
        </authorList>
    </citation>
    <scope>NUCLEOTIDE SEQUENCE [LARGE SCALE GENOMIC DNA]</scope>
    <source>
        <strain evidence="11 12">CH446_14T</strain>
    </source>
</reference>
<dbReference type="InterPro" id="IPR046373">
    <property type="entry name" value="Acyl-CoA_Oxase/DH_mid-dom_sf"/>
</dbReference>
<dbReference type="InterPro" id="IPR009075">
    <property type="entry name" value="AcylCo_DH/oxidase_C"/>
</dbReference>
<comment type="similarity">
    <text evidence="2 7">Belongs to the acyl-CoA dehydrogenase family.</text>
</comment>
<dbReference type="FunFam" id="2.40.110.10:FF:000009">
    <property type="entry name" value="Acyl-CoA dehydrogenase"/>
    <property type="match status" value="1"/>
</dbReference>
<dbReference type="RefSeq" id="WP_148976497.1">
    <property type="nucleotide sequence ID" value="NZ_VTER01000012.1"/>
</dbReference>
<dbReference type="FunFam" id="1.20.140.10:FF:000004">
    <property type="entry name" value="Acyl-CoA dehydrogenase FadE25"/>
    <property type="match status" value="1"/>
</dbReference>
<dbReference type="Gene3D" id="1.10.540.10">
    <property type="entry name" value="Acyl-CoA dehydrogenase/oxidase, N-terminal domain"/>
    <property type="match status" value="1"/>
</dbReference>
<dbReference type="Pfam" id="PF02770">
    <property type="entry name" value="Acyl-CoA_dh_M"/>
    <property type="match status" value="1"/>
</dbReference>
<dbReference type="Pfam" id="PF00441">
    <property type="entry name" value="Acyl-CoA_dh_1"/>
    <property type="match status" value="1"/>
</dbReference>
<keyword evidence="4 7" id="KW-0274">FAD</keyword>
<evidence type="ECO:0000256" key="7">
    <source>
        <dbReference type="RuleBase" id="RU362125"/>
    </source>
</evidence>
<evidence type="ECO:0000256" key="4">
    <source>
        <dbReference type="ARBA" id="ARBA00022827"/>
    </source>
</evidence>
<feature type="domain" description="Acyl-CoA dehydrogenase/oxidase N-terminal" evidence="10">
    <location>
        <begin position="6"/>
        <end position="118"/>
    </location>
</feature>
<keyword evidence="5 7" id="KW-0560">Oxidoreductase</keyword>
<comment type="cofactor">
    <cofactor evidence="1 7">
        <name>FAD</name>
        <dbReference type="ChEBI" id="CHEBI:57692"/>
    </cofactor>
</comment>
<dbReference type="AlphaFoldDB" id="A0A5D4R3T3"/>
<comment type="caution">
    <text evidence="11">The sequence shown here is derived from an EMBL/GenBank/DDBJ whole genome shotgun (WGS) entry which is preliminary data.</text>
</comment>
<dbReference type="FunFam" id="1.10.540.10:FF:000002">
    <property type="entry name" value="Acyl-CoA dehydrogenase FadE19"/>
    <property type="match status" value="1"/>
</dbReference>
<gene>
    <name evidence="11" type="ORF">FZD51_20710</name>
</gene>
<evidence type="ECO:0000313" key="11">
    <source>
        <dbReference type="EMBL" id="TYS44298.1"/>
    </source>
</evidence>
<keyword evidence="3 7" id="KW-0285">Flavoprotein</keyword>
<feature type="domain" description="Acyl-CoA oxidase/dehydrogenase middle" evidence="9">
    <location>
        <begin position="122"/>
        <end position="217"/>
    </location>
</feature>
<dbReference type="Gene3D" id="1.20.140.10">
    <property type="entry name" value="Butyryl-CoA Dehydrogenase, subunit A, domain 3"/>
    <property type="match status" value="1"/>
</dbReference>
<dbReference type="GO" id="GO:0003995">
    <property type="term" value="F:acyl-CoA dehydrogenase activity"/>
    <property type="evidence" value="ECO:0007669"/>
    <property type="project" value="InterPro"/>
</dbReference>
<dbReference type="PANTHER" id="PTHR43884:SF12">
    <property type="entry name" value="ISOVALERYL-COA DEHYDROGENASE, MITOCHONDRIAL-RELATED"/>
    <property type="match status" value="1"/>
</dbReference>
<evidence type="ECO:0000256" key="6">
    <source>
        <dbReference type="ARBA" id="ARBA00052546"/>
    </source>
</evidence>